<dbReference type="PROSITE" id="PS51257">
    <property type="entry name" value="PROKAR_LIPOPROTEIN"/>
    <property type="match status" value="1"/>
</dbReference>
<keyword evidence="4" id="KW-1185">Reference proteome</keyword>
<evidence type="ECO:0000313" key="4">
    <source>
        <dbReference type="Proteomes" id="UP001352223"/>
    </source>
</evidence>
<feature type="region of interest" description="Disordered" evidence="1">
    <location>
        <begin position="293"/>
        <end position="316"/>
    </location>
</feature>
<feature type="transmembrane region" description="Helical" evidence="2">
    <location>
        <begin position="183"/>
        <end position="202"/>
    </location>
</feature>
<evidence type="ECO:0000313" key="3">
    <source>
        <dbReference type="EMBL" id="MEB3963498.1"/>
    </source>
</evidence>
<feature type="transmembrane region" description="Helical" evidence="2">
    <location>
        <begin position="261"/>
        <end position="280"/>
    </location>
</feature>
<feature type="transmembrane region" description="Helical" evidence="2">
    <location>
        <begin position="209"/>
        <end position="230"/>
    </location>
</feature>
<dbReference type="EMBL" id="JAOZYB010000246">
    <property type="protein sequence ID" value="MEB3963498.1"/>
    <property type="molecule type" value="Genomic_DNA"/>
</dbReference>
<dbReference type="Proteomes" id="UP001352223">
    <property type="component" value="Unassembled WGS sequence"/>
</dbReference>
<protein>
    <recommendedName>
        <fullName evidence="5">Integral membrane protein</fullName>
    </recommendedName>
</protein>
<reference evidence="3 4" key="1">
    <citation type="submission" date="2022-10" db="EMBL/GenBank/DDBJ databases">
        <authorList>
            <person name="Xie J."/>
            <person name="Shen N."/>
        </authorList>
    </citation>
    <scope>NUCLEOTIDE SEQUENCE [LARGE SCALE GENOMIC DNA]</scope>
    <source>
        <strain evidence="3 4">DSM 41681</strain>
    </source>
</reference>
<name>A0ABU6CFL3_9ACTN</name>
<accession>A0ABU6CFL3</accession>
<proteinExistence type="predicted"/>
<comment type="caution">
    <text evidence="3">The sequence shown here is derived from an EMBL/GenBank/DDBJ whole genome shotgun (WGS) entry which is preliminary data.</text>
</comment>
<dbReference type="RefSeq" id="WP_324771234.1">
    <property type="nucleotide sequence ID" value="NZ_BAAATS010000017.1"/>
</dbReference>
<organism evidence="3 4">
    <name type="scientific">Streptomyces kunmingensis</name>
    <dbReference type="NCBI Taxonomy" id="68225"/>
    <lineage>
        <taxon>Bacteria</taxon>
        <taxon>Bacillati</taxon>
        <taxon>Actinomycetota</taxon>
        <taxon>Actinomycetes</taxon>
        <taxon>Kitasatosporales</taxon>
        <taxon>Streptomycetaceae</taxon>
        <taxon>Streptomyces</taxon>
    </lineage>
</organism>
<gene>
    <name evidence="3" type="ORF">OKJ48_25110</name>
</gene>
<keyword evidence="2" id="KW-1133">Transmembrane helix</keyword>
<keyword evidence="2" id="KW-0812">Transmembrane</keyword>
<evidence type="ECO:0008006" key="5">
    <source>
        <dbReference type="Google" id="ProtNLM"/>
    </source>
</evidence>
<sequence length="316" mass="32906">MIRTGTRTTRTVRAALAPVLLVLACLLVPLGTLSTWAKYEIGDSGRYVSTMAPLATDPGVQNAVGAAVTTGIMKNISVGPLQSTVEQYLHDAVVSFTDTPAFQNAWNTANRAAHDAVQQALDDGDTGAVTLDLAPVTKQVRQQLQDDGVPFAAQIPVTHTEITVLSAGDLAELRTVFHLLQVAGLWLPLASLVLTVAGLLLAVRRRRALVATALGMALGAAALLLALTIARSLTLGDLDSDADKAAAGAVYDALTSSMRTVSWVIIGVGAAVAVAAWLTGRYGFGLPGRRAPQEDAASPVQPRAECREAAPGRAFP</sequence>
<evidence type="ECO:0000256" key="1">
    <source>
        <dbReference type="SAM" id="MobiDB-lite"/>
    </source>
</evidence>
<keyword evidence="2" id="KW-0472">Membrane</keyword>
<evidence type="ECO:0000256" key="2">
    <source>
        <dbReference type="SAM" id="Phobius"/>
    </source>
</evidence>